<dbReference type="AlphaFoldDB" id="K1TL46"/>
<evidence type="ECO:0000256" key="1">
    <source>
        <dbReference type="SAM" id="MobiDB-lite"/>
    </source>
</evidence>
<reference evidence="3" key="1">
    <citation type="journal article" date="2013" name="Environ. Microbiol.">
        <title>Microbiota from the distal guts of lean and obese adolescents exhibit partial functional redundancy besides clear differences in community structure.</title>
        <authorList>
            <person name="Ferrer M."/>
            <person name="Ruiz A."/>
            <person name="Lanza F."/>
            <person name="Haange S.B."/>
            <person name="Oberbach A."/>
            <person name="Till H."/>
            <person name="Bargiela R."/>
            <person name="Campoy C."/>
            <person name="Segura M.T."/>
            <person name="Richter M."/>
            <person name="von Bergen M."/>
            <person name="Seifert J."/>
            <person name="Suarez A."/>
        </authorList>
    </citation>
    <scope>NUCLEOTIDE SEQUENCE</scope>
</reference>
<feature type="region of interest" description="Disordered" evidence="1">
    <location>
        <begin position="118"/>
        <end position="161"/>
    </location>
</feature>
<dbReference type="PANTHER" id="PTHR38730">
    <property type="entry name" value="SLL7028 PROTEIN"/>
    <property type="match status" value="1"/>
</dbReference>
<proteinExistence type="predicted"/>
<sequence>MIYSIDENCETAATDGHRIFFGPKFLDELSDSELDFIMMHEILHVVLQHCMRQGDYDSEQFNIACDIVVNSNILLSNNMNRNSIKLRKYGESMHIAPDGKEGYEYTAEQIYAMLPPMPKGKTPKPSLGASWDDHTRWSGSSEENNGGFGGENEYLREQWEK</sequence>
<feature type="domain" description="Putative metallopeptidase" evidence="2">
    <location>
        <begin position="6"/>
        <end position="139"/>
    </location>
</feature>
<dbReference type="Pfam" id="PF13203">
    <property type="entry name" value="DUF2201_N"/>
    <property type="match status" value="1"/>
</dbReference>
<dbReference type="InterPro" id="IPR025154">
    <property type="entry name" value="Put_metallopeptidase_dom"/>
</dbReference>
<accession>K1TL46</accession>
<evidence type="ECO:0000259" key="2">
    <source>
        <dbReference type="Pfam" id="PF13203"/>
    </source>
</evidence>
<comment type="caution">
    <text evidence="3">The sequence shown here is derived from an EMBL/GenBank/DDBJ whole genome shotgun (WGS) entry which is preliminary data.</text>
</comment>
<dbReference type="EMBL" id="AJWY01005147">
    <property type="protein sequence ID" value="EKC70428.1"/>
    <property type="molecule type" value="Genomic_DNA"/>
</dbReference>
<evidence type="ECO:0000313" key="3">
    <source>
        <dbReference type="EMBL" id="EKC70428.1"/>
    </source>
</evidence>
<gene>
    <name evidence="3" type="ORF">LEA_07788</name>
</gene>
<dbReference type="PANTHER" id="PTHR38730:SF1">
    <property type="entry name" value="SLL7028 PROTEIN"/>
    <property type="match status" value="1"/>
</dbReference>
<organism evidence="3">
    <name type="scientific">human gut metagenome</name>
    <dbReference type="NCBI Taxonomy" id="408170"/>
    <lineage>
        <taxon>unclassified sequences</taxon>
        <taxon>metagenomes</taxon>
        <taxon>organismal metagenomes</taxon>
    </lineage>
</organism>
<protein>
    <recommendedName>
        <fullName evidence="2">Putative metallopeptidase domain-containing protein</fullName>
    </recommendedName>
</protein>
<name>K1TL46_9ZZZZ</name>